<name>A0ABV8U890_9PROT</name>
<evidence type="ECO:0000313" key="2">
    <source>
        <dbReference type="EMBL" id="MFC4347112.1"/>
    </source>
</evidence>
<accession>A0ABV8U890</accession>
<evidence type="ECO:0000259" key="1">
    <source>
        <dbReference type="Pfam" id="PF14534"/>
    </source>
</evidence>
<dbReference type="SUPFAM" id="SSF54427">
    <property type="entry name" value="NTF2-like"/>
    <property type="match status" value="1"/>
</dbReference>
<organism evidence="2 3">
    <name type="scientific">Kordiimonas lipolytica</name>
    <dbReference type="NCBI Taxonomy" id="1662421"/>
    <lineage>
        <taxon>Bacteria</taxon>
        <taxon>Pseudomonadati</taxon>
        <taxon>Pseudomonadota</taxon>
        <taxon>Alphaproteobacteria</taxon>
        <taxon>Kordiimonadales</taxon>
        <taxon>Kordiimonadaceae</taxon>
        <taxon>Kordiimonas</taxon>
    </lineage>
</organism>
<keyword evidence="3" id="KW-1185">Reference proteome</keyword>
<reference evidence="3" key="1">
    <citation type="journal article" date="2019" name="Int. J. Syst. Evol. Microbiol.">
        <title>The Global Catalogue of Microorganisms (GCM) 10K type strain sequencing project: providing services to taxonomists for standard genome sequencing and annotation.</title>
        <authorList>
            <consortium name="The Broad Institute Genomics Platform"/>
            <consortium name="The Broad Institute Genome Sequencing Center for Infectious Disease"/>
            <person name="Wu L."/>
            <person name="Ma J."/>
        </authorList>
    </citation>
    <scope>NUCLEOTIDE SEQUENCE [LARGE SCALE GENOMIC DNA]</scope>
    <source>
        <strain evidence="3">CGMCC 1.15304</strain>
    </source>
</reference>
<evidence type="ECO:0000313" key="3">
    <source>
        <dbReference type="Proteomes" id="UP001595776"/>
    </source>
</evidence>
<feature type="domain" description="DUF4440" evidence="1">
    <location>
        <begin position="39"/>
        <end position="130"/>
    </location>
</feature>
<proteinExistence type="predicted"/>
<gene>
    <name evidence="2" type="ORF">ACFO5Q_04580</name>
</gene>
<protein>
    <submittedName>
        <fullName evidence="2">Nuclear transport factor 2 family protein</fullName>
    </submittedName>
</protein>
<dbReference type="InterPro" id="IPR027843">
    <property type="entry name" value="DUF4440"/>
</dbReference>
<dbReference type="InterPro" id="IPR032710">
    <property type="entry name" value="NTF2-like_dom_sf"/>
</dbReference>
<dbReference type="Proteomes" id="UP001595776">
    <property type="component" value="Unassembled WGS sequence"/>
</dbReference>
<dbReference type="Pfam" id="PF14534">
    <property type="entry name" value="DUF4440"/>
    <property type="match status" value="1"/>
</dbReference>
<dbReference type="RefSeq" id="WP_068151275.1">
    <property type="nucleotide sequence ID" value="NZ_JBHSCR010000003.1"/>
</dbReference>
<comment type="caution">
    <text evidence="2">The sequence shown here is derived from an EMBL/GenBank/DDBJ whole genome shotgun (WGS) entry which is preliminary data.</text>
</comment>
<sequence length="142" mass="16227">MRAYAILIAIAMTHLAGWSPVWATSGDEATLRHLKTVLWPQAYRTQDTDLLGQILHPTFEMIDNEGRRSDRKSEIEFVSKHAWTPSNFSYTIERLEIYDGKFAVVDGTGATDTYKYKSSNYLIKENGHWRAIGSHVSGYKEK</sequence>
<dbReference type="EMBL" id="JBHSCR010000003">
    <property type="protein sequence ID" value="MFC4347112.1"/>
    <property type="molecule type" value="Genomic_DNA"/>
</dbReference>
<dbReference type="Gene3D" id="3.10.450.50">
    <property type="match status" value="1"/>
</dbReference>